<dbReference type="SMART" id="SM00355">
    <property type="entry name" value="ZnF_C2H2"/>
    <property type="match status" value="2"/>
</dbReference>
<gene>
    <name evidence="4" type="primary">PO21_13</name>
    <name evidence="4" type="ORF">CEXT_360561</name>
</gene>
<dbReference type="EMBL" id="BPLR01015643">
    <property type="protein sequence ID" value="GIY77564.1"/>
    <property type="molecule type" value="Genomic_DNA"/>
</dbReference>
<evidence type="ECO:0000313" key="5">
    <source>
        <dbReference type="Proteomes" id="UP001054945"/>
    </source>
</evidence>
<dbReference type="PROSITE" id="PS00028">
    <property type="entry name" value="ZINC_FINGER_C2H2_1"/>
    <property type="match status" value="1"/>
</dbReference>
<name>A0AAV4W6L3_CAEEX</name>
<feature type="region of interest" description="Disordered" evidence="2">
    <location>
        <begin position="1"/>
        <end position="35"/>
    </location>
</feature>
<dbReference type="PROSITE" id="PS50157">
    <property type="entry name" value="ZINC_FINGER_C2H2_2"/>
    <property type="match status" value="1"/>
</dbReference>
<feature type="region of interest" description="Disordered" evidence="2">
    <location>
        <begin position="170"/>
        <end position="226"/>
    </location>
</feature>
<accession>A0AAV4W6L3</accession>
<dbReference type="InterPro" id="IPR013087">
    <property type="entry name" value="Znf_C2H2_type"/>
</dbReference>
<dbReference type="PANTHER" id="PTHR19446">
    <property type="entry name" value="REVERSE TRANSCRIPTASES"/>
    <property type="match status" value="1"/>
</dbReference>
<proteinExistence type="predicted"/>
<keyword evidence="1" id="KW-0863">Zinc-finger</keyword>
<feature type="domain" description="C2H2-type" evidence="3">
    <location>
        <begin position="134"/>
        <end position="161"/>
    </location>
</feature>
<feature type="compositionally biased region" description="Polar residues" evidence="2">
    <location>
        <begin position="16"/>
        <end position="35"/>
    </location>
</feature>
<feature type="compositionally biased region" description="Low complexity" evidence="2">
    <location>
        <begin position="184"/>
        <end position="193"/>
    </location>
</feature>
<organism evidence="4 5">
    <name type="scientific">Caerostris extrusa</name>
    <name type="common">Bark spider</name>
    <name type="synonym">Caerostris bankana</name>
    <dbReference type="NCBI Taxonomy" id="172846"/>
    <lineage>
        <taxon>Eukaryota</taxon>
        <taxon>Metazoa</taxon>
        <taxon>Ecdysozoa</taxon>
        <taxon>Arthropoda</taxon>
        <taxon>Chelicerata</taxon>
        <taxon>Arachnida</taxon>
        <taxon>Araneae</taxon>
        <taxon>Araneomorphae</taxon>
        <taxon>Entelegynae</taxon>
        <taxon>Araneoidea</taxon>
        <taxon>Araneidae</taxon>
        <taxon>Caerostris</taxon>
    </lineage>
</organism>
<evidence type="ECO:0000313" key="4">
    <source>
        <dbReference type="EMBL" id="GIY77564.1"/>
    </source>
</evidence>
<dbReference type="GO" id="GO:0008270">
    <property type="term" value="F:zinc ion binding"/>
    <property type="evidence" value="ECO:0007669"/>
    <property type="project" value="UniProtKB-KW"/>
</dbReference>
<keyword evidence="1" id="KW-0479">Metal-binding</keyword>
<dbReference type="AlphaFoldDB" id="A0AAV4W6L3"/>
<evidence type="ECO:0000259" key="3">
    <source>
        <dbReference type="PROSITE" id="PS50157"/>
    </source>
</evidence>
<protein>
    <submittedName>
        <fullName evidence="4">Retrovirus-related Pol polyprotein from type-1 retrotransposable element R2</fullName>
    </submittedName>
</protein>
<feature type="compositionally biased region" description="Basic residues" evidence="2">
    <location>
        <begin position="173"/>
        <end position="183"/>
    </location>
</feature>
<dbReference type="Proteomes" id="UP001054945">
    <property type="component" value="Unassembled WGS sequence"/>
</dbReference>
<sequence length="451" mass="50365">MGRQDGSKPAAPLSHSPPQVMQTGASSPTVVTDSDVGQSDASAVQAVRDASNLILTLPFVGAVRCPDCSDSFTGKEWFSIKGSIIKHLKFKHDLRILSTRHLCSICNLYILSKPSEHPCFANVPLLAKPTALPHQCTECTDCFSSSQGLRNHLSAHKKASALQMATPLLIPSSRRRRRRKNRRPPSAGSPSGSDLQVDADQSLAHPVQDSSVSVLEDATVDEDKGPLDHYIEPLDNILSSDPSDDSFRLLTDISSQIIAEGKSFLSIPEPVPSTRSFNGPDIQDPETCQKLYRRNRRRAVREIIGTNSERCKVPLHTLTQHFTTVWQGAGQYSTIYHQSEDSRVEVIEHELSPSEVARALRSSENTAPGPDRLTYHHWRTLDPSAQVLTRIFNVCLHHQMVPHQWKESTTILPKDRDPDLPQNWRPIALSNTVYKLFMKCVAKRFKEWLLR</sequence>
<evidence type="ECO:0000256" key="1">
    <source>
        <dbReference type="PROSITE-ProRule" id="PRU00042"/>
    </source>
</evidence>
<evidence type="ECO:0000256" key="2">
    <source>
        <dbReference type="SAM" id="MobiDB-lite"/>
    </source>
</evidence>
<reference evidence="4 5" key="1">
    <citation type="submission" date="2021-06" db="EMBL/GenBank/DDBJ databases">
        <title>Caerostris extrusa draft genome.</title>
        <authorList>
            <person name="Kono N."/>
            <person name="Arakawa K."/>
        </authorList>
    </citation>
    <scope>NUCLEOTIDE SEQUENCE [LARGE SCALE GENOMIC DNA]</scope>
</reference>
<comment type="caution">
    <text evidence="4">The sequence shown here is derived from an EMBL/GenBank/DDBJ whole genome shotgun (WGS) entry which is preliminary data.</text>
</comment>
<keyword evidence="1" id="KW-0862">Zinc</keyword>
<keyword evidence="5" id="KW-1185">Reference proteome</keyword>